<protein>
    <submittedName>
        <fullName evidence="2">Predicted N-acetyltransferase YhbS</fullName>
    </submittedName>
</protein>
<dbReference type="InterPro" id="IPR000182">
    <property type="entry name" value="GNAT_dom"/>
</dbReference>
<dbReference type="Pfam" id="PF13508">
    <property type="entry name" value="Acetyltransf_7"/>
    <property type="match status" value="1"/>
</dbReference>
<dbReference type="GO" id="GO:0016747">
    <property type="term" value="F:acyltransferase activity, transferring groups other than amino-acyl groups"/>
    <property type="evidence" value="ECO:0007669"/>
    <property type="project" value="InterPro"/>
</dbReference>
<organism evidence="2 3">
    <name type="scientific">Aliiruegeria lutimaris</name>
    <dbReference type="NCBI Taxonomy" id="571298"/>
    <lineage>
        <taxon>Bacteria</taxon>
        <taxon>Pseudomonadati</taxon>
        <taxon>Pseudomonadota</taxon>
        <taxon>Alphaproteobacteria</taxon>
        <taxon>Rhodobacterales</taxon>
        <taxon>Roseobacteraceae</taxon>
        <taxon>Aliiruegeria</taxon>
    </lineage>
</organism>
<accession>A0A1G8X6R2</accession>
<dbReference type="Proteomes" id="UP000199382">
    <property type="component" value="Unassembled WGS sequence"/>
</dbReference>
<dbReference type="EMBL" id="FNEK01000025">
    <property type="protein sequence ID" value="SDJ86104.1"/>
    <property type="molecule type" value="Genomic_DNA"/>
</dbReference>
<keyword evidence="3" id="KW-1185">Reference proteome</keyword>
<dbReference type="InterPro" id="IPR016181">
    <property type="entry name" value="Acyl_CoA_acyltransferase"/>
</dbReference>
<dbReference type="STRING" id="571298.SAMN04488026_102571"/>
<dbReference type="AlphaFoldDB" id="A0A1G8X6R2"/>
<dbReference type="CDD" id="cd04301">
    <property type="entry name" value="NAT_SF"/>
    <property type="match status" value="1"/>
</dbReference>
<evidence type="ECO:0000313" key="3">
    <source>
        <dbReference type="Proteomes" id="UP000199382"/>
    </source>
</evidence>
<keyword evidence="2" id="KW-0808">Transferase</keyword>
<reference evidence="2 3" key="1">
    <citation type="submission" date="2016-10" db="EMBL/GenBank/DDBJ databases">
        <authorList>
            <person name="de Groot N.N."/>
        </authorList>
    </citation>
    <scope>NUCLEOTIDE SEQUENCE [LARGE SCALE GENOMIC DNA]</scope>
    <source>
        <strain evidence="2 3">DSM 25294</strain>
    </source>
</reference>
<proteinExistence type="predicted"/>
<evidence type="ECO:0000259" key="1">
    <source>
        <dbReference type="PROSITE" id="PS51186"/>
    </source>
</evidence>
<evidence type="ECO:0000313" key="2">
    <source>
        <dbReference type="EMBL" id="SDJ86104.1"/>
    </source>
</evidence>
<dbReference type="SUPFAM" id="SSF55729">
    <property type="entry name" value="Acyl-CoA N-acyltransferases (Nat)"/>
    <property type="match status" value="1"/>
</dbReference>
<gene>
    <name evidence="2" type="ORF">SAMN04488026_102571</name>
</gene>
<feature type="domain" description="N-acetyltransferase" evidence="1">
    <location>
        <begin position="14"/>
        <end position="158"/>
    </location>
</feature>
<dbReference type="OrthoDB" id="9815099at2"/>
<dbReference type="Gene3D" id="3.40.630.30">
    <property type="match status" value="1"/>
</dbReference>
<sequence>MARDFAARAAAVELVIRAEQPSDAPAREALLDTTMGAIRFSRSSERLREGRLPALSLVAEMPGGLVGTVRLWHVRAGGLSRAVMLGPLAVDPAQQGFGVGAALMLSALATLRMQDCRAIVLVGDPPYYERFGFHARHARRLHMPGPFERHRLLGLPLEPGALDHAHGVLRPCGPSITQAVPERATASRAA</sequence>
<dbReference type="PROSITE" id="PS51186">
    <property type="entry name" value="GNAT"/>
    <property type="match status" value="1"/>
</dbReference>
<name>A0A1G8X6R2_9RHOB</name>